<feature type="transmembrane region" description="Helical" evidence="15">
    <location>
        <begin position="764"/>
        <end position="790"/>
    </location>
</feature>
<dbReference type="Pfam" id="PF00155">
    <property type="entry name" value="Aminotran_1_2"/>
    <property type="match status" value="1"/>
</dbReference>
<gene>
    <name evidence="18" type="primary">SL9A8_2</name>
    <name evidence="18" type="ORF">FJT64_001873</name>
</gene>
<dbReference type="InterPro" id="IPR018422">
    <property type="entry name" value="Cation/H_exchanger_CPA1"/>
</dbReference>
<dbReference type="GO" id="GO:0015386">
    <property type="term" value="F:potassium:proton antiporter activity"/>
    <property type="evidence" value="ECO:0007669"/>
    <property type="project" value="TreeGrafter"/>
</dbReference>
<evidence type="ECO:0000256" key="6">
    <source>
        <dbReference type="ARBA" id="ARBA00023034"/>
    </source>
</evidence>
<feature type="domain" description="Cation/H+ exchanger transmembrane" evidence="17">
    <location>
        <begin position="92"/>
        <end position="339"/>
    </location>
</feature>
<dbReference type="SUPFAM" id="SSF53383">
    <property type="entry name" value="PLP-dependent transferases"/>
    <property type="match status" value="1"/>
</dbReference>
<keyword evidence="5 15" id="KW-1133">Transmembrane helix</keyword>
<dbReference type="InterPro" id="IPR015424">
    <property type="entry name" value="PyrdxlP-dep_Trfase"/>
</dbReference>
<keyword evidence="19" id="KW-1185">Reference proteome</keyword>
<feature type="transmembrane region" description="Helical" evidence="15">
    <location>
        <begin position="802"/>
        <end position="822"/>
    </location>
</feature>
<feature type="transmembrane region" description="Helical" evidence="15">
    <location>
        <begin position="139"/>
        <end position="161"/>
    </location>
</feature>
<keyword evidence="10" id="KW-0739">Sodium transport</keyword>
<dbReference type="Gene3D" id="3.40.640.10">
    <property type="entry name" value="Type I PLP-dependent aspartate aminotransferase-like (Major domain)"/>
    <property type="match status" value="2"/>
</dbReference>
<keyword evidence="3" id="KW-0050">Antiport</keyword>
<feature type="transmembrane region" description="Helical" evidence="15">
    <location>
        <begin position="737"/>
        <end position="758"/>
    </location>
</feature>
<feature type="transmembrane region" description="Helical" evidence="15">
    <location>
        <begin position="280"/>
        <end position="305"/>
    </location>
</feature>
<comment type="subcellular location">
    <subcellularLocation>
        <location evidence="1">Golgi apparatus membrane</location>
        <topology evidence="1">Multi-pass membrane protein</topology>
    </subcellularLocation>
</comment>
<evidence type="ECO:0000259" key="16">
    <source>
        <dbReference type="Pfam" id="PF00155"/>
    </source>
</evidence>
<evidence type="ECO:0000256" key="12">
    <source>
        <dbReference type="ARBA" id="ARBA00042291"/>
    </source>
</evidence>
<dbReference type="GO" id="GO:0030170">
    <property type="term" value="F:pyridoxal phosphate binding"/>
    <property type="evidence" value="ECO:0007669"/>
    <property type="project" value="InterPro"/>
</dbReference>
<feature type="compositionally biased region" description="Polar residues" evidence="14">
    <location>
        <begin position="30"/>
        <end position="39"/>
    </location>
</feature>
<dbReference type="Gene3D" id="3.90.1150.10">
    <property type="entry name" value="Aspartate Aminotransferase, domain 1"/>
    <property type="match status" value="2"/>
</dbReference>
<evidence type="ECO:0000256" key="3">
    <source>
        <dbReference type="ARBA" id="ARBA00022449"/>
    </source>
</evidence>
<feature type="transmembrane region" description="Helical" evidence="15">
    <location>
        <begin position="79"/>
        <end position="98"/>
    </location>
</feature>
<evidence type="ECO:0000256" key="9">
    <source>
        <dbReference type="ARBA" id="ARBA00023136"/>
    </source>
</evidence>
<feature type="transmembrane region" description="Helical" evidence="15">
    <location>
        <begin position="210"/>
        <end position="228"/>
    </location>
</feature>
<dbReference type="GO" id="GO:0000139">
    <property type="term" value="C:Golgi membrane"/>
    <property type="evidence" value="ECO:0007669"/>
    <property type="project" value="UniProtKB-SubCell"/>
</dbReference>
<reference evidence="18 19" key="1">
    <citation type="submission" date="2019-07" db="EMBL/GenBank/DDBJ databases">
        <title>Draft genome assembly of a fouling barnacle, Amphibalanus amphitrite (Darwin, 1854): The first reference genome for Thecostraca.</title>
        <authorList>
            <person name="Kim W."/>
        </authorList>
    </citation>
    <scope>NUCLEOTIDE SEQUENCE [LARGE SCALE GENOMIC DNA]</scope>
    <source>
        <strain evidence="18">SNU_AA5</strain>
        <tissue evidence="18">Soma without cirri and trophi</tissue>
    </source>
</reference>
<protein>
    <recommendedName>
        <fullName evidence="11">Sodium/hydrogen exchanger 8</fullName>
    </recommendedName>
    <alternativeName>
        <fullName evidence="12">Na(+)/H(+) exchanger 8</fullName>
    </alternativeName>
    <alternativeName>
        <fullName evidence="13">Solute carrier family 9 member 8</fullName>
    </alternativeName>
</protein>
<dbReference type="InterPro" id="IPR004709">
    <property type="entry name" value="NaH_exchanger"/>
</dbReference>
<evidence type="ECO:0000256" key="13">
    <source>
        <dbReference type="ARBA" id="ARBA00042692"/>
    </source>
</evidence>
<dbReference type="Pfam" id="PF00999">
    <property type="entry name" value="Na_H_Exchanger"/>
    <property type="match status" value="2"/>
</dbReference>
<evidence type="ECO:0000259" key="17">
    <source>
        <dbReference type="Pfam" id="PF00999"/>
    </source>
</evidence>
<dbReference type="PANTHER" id="PTHR10110:SF191">
    <property type="entry name" value="SODIUM_HYDROGEN EXCHANGER 8"/>
    <property type="match status" value="1"/>
</dbReference>
<dbReference type="Gene3D" id="6.10.140.1330">
    <property type="match status" value="1"/>
</dbReference>
<feature type="domain" description="Cation/H+ exchanger transmembrane" evidence="17">
    <location>
        <begin position="736"/>
        <end position="854"/>
    </location>
</feature>
<dbReference type="Proteomes" id="UP000440578">
    <property type="component" value="Unassembled WGS sequence"/>
</dbReference>
<dbReference type="InterPro" id="IPR006153">
    <property type="entry name" value="Cation/H_exchanger_TM"/>
</dbReference>
<dbReference type="InterPro" id="IPR015422">
    <property type="entry name" value="PyrdxlP-dep_Trfase_small"/>
</dbReference>
<evidence type="ECO:0000256" key="4">
    <source>
        <dbReference type="ARBA" id="ARBA00022692"/>
    </source>
</evidence>
<evidence type="ECO:0000256" key="10">
    <source>
        <dbReference type="ARBA" id="ARBA00023201"/>
    </source>
</evidence>
<organism evidence="18 19">
    <name type="scientific">Amphibalanus amphitrite</name>
    <name type="common">Striped barnacle</name>
    <name type="synonym">Balanus amphitrite</name>
    <dbReference type="NCBI Taxonomy" id="1232801"/>
    <lineage>
        <taxon>Eukaryota</taxon>
        <taxon>Metazoa</taxon>
        <taxon>Ecdysozoa</taxon>
        <taxon>Arthropoda</taxon>
        <taxon>Crustacea</taxon>
        <taxon>Multicrustacea</taxon>
        <taxon>Cirripedia</taxon>
        <taxon>Thoracica</taxon>
        <taxon>Thoracicalcarea</taxon>
        <taxon>Balanomorpha</taxon>
        <taxon>Balanoidea</taxon>
        <taxon>Balanidae</taxon>
        <taxon>Amphibalaninae</taxon>
        <taxon>Amphibalanus</taxon>
    </lineage>
</organism>
<accession>A0A6A4X949</accession>
<feature type="transmembrane region" description="Helical" evidence="15">
    <location>
        <begin position="110"/>
        <end position="127"/>
    </location>
</feature>
<proteinExistence type="predicted"/>
<evidence type="ECO:0000256" key="14">
    <source>
        <dbReference type="SAM" id="MobiDB-lite"/>
    </source>
</evidence>
<evidence type="ECO:0000256" key="5">
    <source>
        <dbReference type="ARBA" id="ARBA00022989"/>
    </source>
</evidence>
<keyword evidence="6" id="KW-0333">Golgi apparatus</keyword>
<keyword evidence="7" id="KW-0915">Sodium</keyword>
<evidence type="ECO:0000256" key="8">
    <source>
        <dbReference type="ARBA" id="ARBA00023065"/>
    </source>
</evidence>
<dbReference type="PRINTS" id="PR01084">
    <property type="entry name" value="NAHEXCHNGR"/>
</dbReference>
<dbReference type="PANTHER" id="PTHR10110">
    <property type="entry name" value="SODIUM/HYDROGEN EXCHANGER"/>
    <property type="match status" value="1"/>
</dbReference>
<evidence type="ECO:0000256" key="7">
    <source>
        <dbReference type="ARBA" id="ARBA00023053"/>
    </source>
</evidence>
<evidence type="ECO:0000256" key="15">
    <source>
        <dbReference type="SAM" id="Phobius"/>
    </source>
</evidence>
<evidence type="ECO:0000313" key="18">
    <source>
        <dbReference type="EMBL" id="KAF0310941.1"/>
    </source>
</evidence>
<evidence type="ECO:0000256" key="11">
    <source>
        <dbReference type="ARBA" id="ARBA00040570"/>
    </source>
</evidence>
<keyword evidence="2" id="KW-0813">Transport</keyword>
<feature type="region of interest" description="Disordered" evidence="14">
    <location>
        <begin position="29"/>
        <end position="65"/>
    </location>
</feature>
<keyword evidence="4 15" id="KW-0812">Transmembrane</keyword>
<dbReference type="OrthoDB" id="3168162at2759"/>
<feature type="domain" description="Aminotransferase class I/classII large" evidence="16">
    <location>
        <begin position="435"/>
        <end position="629"/>
    </location>
</feature>
<dbReference type="EMBL" id="VIIS01000281">
    <property type="protein sequence ID" value="KAF0310941.1"/>
    <property type="molecule type" value="Genomic_DNA"/>
</dbReference>
<dbReference type="AlphaFoldDB" id="A0A6A4X949"/>
<dbReference type="GO" id="GO:0051453">
    <property type="term" value="P:regulation of intracellular pH"/>
    <property type="evidence" value="ECO:0007669"/>
    <property type="project" value="TreeGrafter"/>
</dbReference>
<dbReference type="InterPro" id="IPR004839">
    <property type="entry name" value="Aminotransferase_I/II_large"/>
</dbReference>
<feature type="compositionally biased region" description="Pro residues" evidence="14">
    <location>
        <begin position="42"/>
        <end position="51"/>
    </location>
</feature>
<keyword evidence="8" id="KW-0406">Ion transport</keyword>
<comment type="caution">
    <text evidence="18">The sequence shown here is derived from an EMBL/GenBank/DDBJ whole genome shotgun (WGS) entry which is preliminary data.</text>
</comment>
<evidence type="ECO:0000256" key="1">
    <source>
        <dbReference type="ARBA" id="ARBA00004653"/>
    </source>
</evidence>
<feature type="transmembrane region" description="Helical" evidence="15">
    <location>
        <begin position="828"/>
        <end position="847"/>
    </location>
</feature>
<feature type="transmembrane region" description="Helical" evidence="15">
    <location>
        <begin position="173"/>
        <end position="198"/>
    </location>
</feature>
<evidence type="ECO:0000256" key="2">
    <source>
        <dbReference type="ARBA" id="ARBA00022448"/>
    </source>
</evidence>
<dbReference type="InterPro" id="IPR015421">
    <property type="entry name" value="PyrdxlP-dep_Trfase_major"/>
</dbReference>
<evidence type="ECO:0000313" key="19">
    <source>
        <dbReference type="Proteomes" id="UP000440578"/>
    </source>
</evidence>
<name>A0A6A4X949_AMPAM</name>
<sequence>MSVESAPDLNDPSVPLNQLVNENAVIVPAQNGSPANSSVPATEPPAPPPQPAEQENKTEEVEPALPEAGAAEEEHLNSMSIFFSLAILALCILMIHYMIGSKLRYLPESLAVVFLGALIGLILEILSKSGIADWQREEAFSPTVFFLVILPPIIFESGYNLHKGNFFQNFGSIMVFAVFGTVISALVVGGGVYLLGMADVAYHLSFVESFAFGSLISAVDPVATLAIFNALDVDPVLNMLVFGESILNDAVAIVLTATVLESDSPAMAHMTSTEALLHGVGRFCFMFVASAALGAVSALLAALLFKHVDLRNNPSLEFAMMLIFTYAPYGLAEGVHLSGMGQDEAETLGKYVRVNSRDLLNVASHNYLGMVGDPRVEAASVTALRKYGVGACGPRTFFGTVDVHLELERSISAFLGTEETAIYSLGFSTDTKPSAAAARHFIIVEGLYLNEGDICPLPEVVALAKRHKIRIILDENVSIGVLGTHGRGATEHFDVKVTDIDLICGSLEHALGSCGGFTSGSYHVVDHQRLNGLGYVFSASLPPMLASAATMALELIDNDVTLTSRLKTVSEKLHDALSNVDGLELVGVPESPIKHLRLKTSSGDRQQDQDKLQRIVDFARDEGVLLTTASYLPDQEVHAPPPSIRVIAAVYLLDEEIQLVKRALDTAVARIMAILFCGIVMSHYTHFNLSPVTQITMQQTMRTLAFVAGEYGLERCSLLVNRPVTQITMQQTMRTQLAFVAETCVFAYLGLAIFSFKHQVEPALVIWSLILCLIGRALNIFPLSILVNYFREHKITRKMQAIMWFSGLRGAIAYALCLHLEFETEKRHVLVTTTLIVVLCSILLLGGSTQPLLKYLSADRFTNDLRTRRRRRTRRQRDLNLSKTRELGTALDSEHFSELTEDERDTNANPQQLRGFAKWDYLYFKPFFTRRLTQQELRDAKTQMTDLTNKVYETIRVSPEHSDEEELLA</sequence>
<dbReference type="GO" id="GO:0015385">
    <property type="term" value="F:sodium:proton antiporter activity"/>
    <property type="evidence" value="ECO:0007669"/>
    <property type="project" value="InterPro"/>
</dbReference>
<keyword evidence="9 15" id="KW-0472">Membrane</keyword>